<accession>A0AAW8PZ02</accession>
<proteinExistence type="predicted"/>
<protein>
    <submittedName>
        <fullName evidence="1">Uncharacterized protein</fullName>
    </submittedName>
</protein>
<organism evidence="1 2">
    <name type="scientific">Vibrio parahaemolyticus</name>
    <dbReference type="NCBI Taxonomy" id="670"/>
    <lineage>
        <taxon>Bacteria</taxon>
        <taxon>Pseudomonadati</taxon>
        <taxon>Pseudomonadota</taxon>
        <taxon>Gammaproteobacteria</taxon>
        <taxon>Vibrionales</taxon>
        <taxon>Vibrionaceae</taxon>
        <taxon>Vibrio</taxon>
    </lineage>
</organism>
<reference evidence="1" key="1">
    <citation type="submission" date="2023-06" db="EMBL/GenBank/DDBJ databases">
        <title>Genomic Diversity of Vibrio spp. and Metagenomic Analysis of Pathogens in Florida Gulf Coastal Waters Following Hurricane Ian.</title>
        <authorList>
            <person name="Brumfield K.D."/>
        </authorList>
    </citation>
    <scope>NUCLEOTIDE SEQUENCE</scope>
    <source>
        <strain evidence="1">WBS2B-138</strain>
    </source>
</reference>
<dbReference type="AlphaFoldDB" id="A0AAW8PZ02"/>
<comment type="caution">
    <text evidence="1">The sequence shown here is derived from an EMBL/GenBank/DDBJ whole genome shotgun (WGS) entry which is preliminary data.</text>
</comment>
<dbReference type="EMBL" id="JAUHGG010000003">
    <property type="protein sequence ID" value="MDS1821045.1"/>
    <property type="molecule type" value="Genomic_DNA"/>
</dbReference>
<dbReference type="Proteomes" id="UP001253193">
    <property type="component" value="Unassembled WGS sequence"/>
</dbReference>
<evidence type="ECO:0000313" key="2">
    <source>
        <dbReference type="Proteomes" id="UP001253193"/>
    </source>
</evidence>
<gene>
    <name evidence="1" type="ORF">QX249_10275</name>
</gene>
<dbReference type="RefSeq" id="WP_311019849.1">
    <property type="nucleotide sequence ID" value="NZ_JAUHGG010000003.1"/>
</dbReference>
<evidence type="ECO:0000313" key="1">
    <source>
        <dbReference type="EMBL" id="MDS1821045.1"/>
    </source>
</evidence>
<name>A0AAW8PZ02_VIBPH</name>
<sequence>MNQENCLKLKVSVIALNDIVNSRADRSVNVRNALGSVGLSAINEMFQATEKFLNDKNETPFIKAVEKFTNFLDKNPAKKESFFECLTVRGRDTVRRITSITETLVS</sequence>